<dbReference type="EMBL" id="AHOQ02000049">
    <property type="protein sequence ID" value="EMO43748.1"/>
    <property type="molecule type" value="Genomic_DNA"/>
</dbReference>
<protein>
    <submittedName>
        <fullName evidence="1">Uncharacterized protein</fullName>
    </submittedName>
</protein>
<proteinExistence type="predicted"/>
<sequence>MRNLLVLGHVFSLSSRNRRNVFVRSNPEKPISSIVRKNSFL</sequence>
<dbReference type="Proteomes" id="UP000012160">
    <property type="component" value="Unassembled WGS sequence"/>
</dbReference>
<comment type="caution">
    <text evidence="1">The sequence shown here is derived from an EMBL/GenBank/DDBJ whole genome shotgun (WGS) entry which is preliminary data.</text>
</comment>
<reference evidence="1 2" key="1">
    <citation type="submission" date="2013-01" db="EMBL/GenBank/DDBJ databases">
        <authorList>
            <person name="Harkins D.M."/>
            <person name="Durkin A.S."/>
            <person name="Brinkac L.M."/>
            <person name="Haft D.H."/>
            <person name="Selengut J.D."/>
            <person name="Sanka R."/>
            <person name="DePew J."/>
            <person name="Purushe J."/>
            <person name="Matthias M.A."/>
            <person name="Vinetz J.M."/>
            <person name="Sutton G.G."/>
            <person name="Nierman W.C."/>
            <person name="Fouts D.E."/>
        </authorList>
    </citation>
    <scope>NUCLEOTIDE SEQUENCE [LARGE SCALE GENOMIC DNA]</scope>
    <source>
        <strain evidence="1 2">ZUN179</strain>
    </source>
</reference>
<gene>
    <name evidence="1" type="ORF">LEP1GSC187_2481</name>
</gene>
<evidence type="ECO:0000313" key="2">
    <source>
        <dbReference type="Proteomes" id="UP000012160"/>
    </source>
</evidence>
<organism evidence="1 2">
    <name type="scientific">Leptospira santarosai str. ZUN179</name>
    <dbReference type="NCBI Taxonomy" id="1049985"/>
    <lineage>
        <taxon>Bacteria</taxon>
        <taxon>Pseudomonadati</taxon>
        <taxon>Spirochaetota</taxon>
        <taxon>Spirochaetia</taxon>
        <taxon>Leptospirales</taxon>
        <taxon>Leptospiraceae</taxon>
        <taxon>Leptospira</taxon>
    </lineage>
</organism>
<name>M6V2H7_9LEPT</name>
<evidence type="ECO:0000313" key="1">
    <source>
        <dbReference type="EMBL" id="EMO43748.1"/>
    </source>
</evidence>
<dbReference type="AlphaFoldDB" id="M6V2H7"/>
<accession>M6V2H7</accession>